<organism evidence="1">
    <name type="scientific">Pyxicephalus adspersus</name>
    <name type="common">African bullfrog</name>
    <dbReference type="NCBI Taxonomy" id="30357"/>
    <lineage>
        <taxon>Eukaryota</taxon>
        <taxon>Metazoa</taxon>
        <taxon>Chordata</taxon>
        <taxon>Craniata</taxon>
        <taxon>Vertebrata</taxon>
        <taxon>Euteleostomi</taxon>
        <taxon>Amphibia</taxon>
        <taxon>Batrachia</taxon>
        <taxon>Anura</taxon>
        <taxon>Neobatrachia</taxon>
        <taxon>Ranoidea</taxon>
        <taxon>Pyxicephalidae</taxon>
        <taxon>Pyxicephalinae</taxon>
        <taxon>Pyxicephalus</taxon>
    </lineage>
</organism>
<gene>
    <name evidence="1" type="ORF">maker-92A13-exonerate_protein2genome-gene- 0.14</name>
</gene>
<name>A0A499QP97_PYXAD</name>
<sequence length="13" mass="1557">MDCHVRNLVIQQT</sequence>
<dbReference type="EMBL" id="MH186047">
    <property type="protein sequence ID" value="AWH61131.1"/>
    <property type="molecule type" value="Genomic_DNA"/>
</dbReference>
<evidence type="ECO:0000313" key="1">
    <source>
        <dbReference type="EMBL" id="AWH61131.1"/>
    </source>
</evidence>
<protein>
    <submittedName>
        <fullName evidence="1">Uncharacterized protein</fullName>
    </submittedName>
</protein>
<proteinExistence type="predicted"/>
<reference evidence="1" key="1">
    <citation type="submission" date="2018-04" db="EMBL/GenBank/DDBJ databases">
        <title>BAC sequences from Pyxicephalus adspersus.</title>
        <authorList>
            <person name="Malone J.H."/>
        </authorList>
    </citation>
    <scope>NUCLEOTIDE SEQUENCE</scope>
</reference>
<accession>A0A499QP97</accession>